<evidence type="ECO:0000259" key="1">
    <source>
        <dbReference type="Pfam" id="PF03161"/>
    </source>
</evidence>
<keyword evidence="2" id="KW-0496">Mitochondrion</keyword>
<name>A0A8E8GRA8_9AGAM</name>
<geneLocation type="mitochondrion" evidence="2"/>
<feature type="domain" description="Homing endonuclease LAGLIDADG" evidence="1">
    <location>
        <begin position="22"/>
        <end position="192"/>
    </location>
</feature>
<organism evidence="2">
    <name type="scientific">Rhizoctonia solani</name>
    <dbReference type="NCBI Taxonomy" id="456999"/>
    <lineage>
        <taxon>Eukaryota</taxon>
        <taxon>Fungi</taxon>
        <taxon>Dikarya</taxon>
        <taxon>Basidiomycota</taxon>
        <taxon>Agaricomycotina</taxon>
        <taxon>Agaricomycetes</taxon>
        <taxon>Cantharellales</taxon>
        <taxon>Ceratobasidiaceae</taxon>
        <taxon>Rhizoctonia</taxon>
    </lineage>
</organism>
<dbReference type="AlphaFoldDB" id="A0A8E8GRA8"/>
<dbReference type="Pfam" id="PF03161">
    <property type="entry name" value="LAGLIDADG_2"/>
    <property type="match status" value="1"/>
</dbReference>
<proteinExistence type="predicted"/>
<protein>
    <submittedName>
        <fullName evidence="2">LAGLIDADG homing endonuclease</fullName>
    </submittedName>
</protein>
<dbReference type="EMBL" id="MW995474">
    <property type="protein sequence ID" value="QWC53668.1"/>
    <property type="molecule type" value="Genomic_DNA"/>
</dbReference>
<dbReference type="GO" id="GO:0004519">
    <property type="term" value="F:endonuclease activity"/>
    <property type="evidence" value="ECO:0007669"/>
    <property type="project" value="UniProtKB-KW"/>
</dbReference>
<gene>
    <name evidence="2" type="primary">mag22</name>
</gene>
<dbReference type="InterPro" id="IPR004860">
    <property type="entry name" value="LAGLIDADG_dom"/>
</dbReference>
<accession>A0A8E8GRA8</accession>
<sequence>MKKNYLTKVERLQFSLSQEEKETLTGLFLGDLSAQKRSQTENITLRFRQGTVHEAYLLHLYELFKAFCSASPKVENSKPDKRTGKVYSAIFFNTYALPCFAELYNLFYVNGKKLIPSNIGDLLAPLGLAFWIADDGHFDDRDRVVYLSTNSFSLVEVQLLVSVLTDKFGLKCTINKNNGGFRIRIASKSLTDLQNLLKNIMPPMMLYKIGL</sequence>
<keyword evidence="2" id="KW-0255">Endonuclease</keyword>
<dbReference type="PANTHER" id="PTHR47539:SF1">
    <property type="entry name" value="PENTATRICOPEPTIDE REPEAT-CONTAINING PROTEIN OTP51, CHLOROPLASTIC"/>
    <property type="match status" value="1"/>
</dbReference>
<dbReference type="GO" id="GO:0045292">
    <property type="term" value="P:mRNA cis splicing, via spliceosome"/>
    <property type="evidence" value="ECO:0007669"/>
    <property type="project" value="TreeGrafter"/>
</dbReference>
<evidence type="ECO:0000313" key="2">
    <source>
        <dbReference type="EMBL" id="QWC53668.1"/>
    </source>
</evidence>
<reference evidence="2" key="1">
    <citation type="submission" date="2021-04" db="EMBL/GenBank/DDBJ databases">
        <title>Mitogenome analysis reveals the evolution and host adaptation in Rhizoctonia solani.</title>
        <authorList>
            <person name="Zheng A."/>
            <person name="Lin R."/>
            <person name="Xia Y."/>
            <person name="Zhang D."/>
            <person name="Xiang X."/>
            <person name="Niu X."/>
            <person name="Liu Y."/>
            <person name="Jiang L."/>
            <person name="Wang X."/>
        </authorList>
    </citation>
    <scope>NUCLEOTIDE SEQUENCE</scope>
    <source>
        <strain evidence="2">AG1-IA</strain>
    </source>
</reference>
<keyword evidence="2" id="KW-0540">Nuclease</keyword>
<dbReference type="GO" id="GO:0000373">
    <property type="term" value="P:Group II intron splicing"/>
    <property type="evidence" value="ECO:0007669"/>
    <property type="project" value="TreeGrafter"/>
</dbReference>
<dbReference type="PANTHER" id="PTHR47539">
    <property type="entry name" value="PENTATRICOPEPTIDE REPEAT-CONTAINING PROTEIN OTP51, CHLOROPLASTIC"/>
    <property type="match status" value="1"/>
</dbReference>
<dbReference type="InterPro" id="IPR052500">
    <property type="entry name" value="Chloro/Mito_RNA_Process"/>
</dbReference>
<keyword evidence="2" id="KW-0378">Hydrolase</keyword>